<feature type="signal peptide" evidence="2">
    <location>
        <begin position="1"/>
        <end position="21"/>
    </location>
</feature>
<dbReference type="OrthoDB" id="5105905at2759"/>
<name>A0A8H4KU05_9HYPO</name>
<reference evidence="4" key="1">
    <citation type="submission" date="2020-01" db="EMBL/GenBank/DDBJ databases">
        <title>Identification and distribution of gene clusters putatively required for synthesis of sphingolipid metabolism inhibitors in phylogenetically diverse species of the filamentous fungus Fusarium.</title>
        <authorList>
            <person name="Kim H.-S."/>
            <person name="Busman M."/>
            <person name="Brown D.W."/>
            <person name="Divon H."/>
            <person name="Uhlig S."/>
            <person name="Proctor R.H."/>
        </authorList>
    </citation>
    <scope>NUCLEOTIDE SEQUENCE</scope>
    <source>
        <strain evidence="4">NRRL 53441</strain>
    </source>
</reference>
<gene>
    <name evidence="4" type="ORF">F53441_2383</name>
</gene>
<sequence>MPSVNKLLTALVAGLAIGAQASPCRPYVSPSSVIQSQLTTTEHVQSAARTSAAYTDTVRKSESESEATPYTTAVQVTSSTEAERKPTTTDEETAATTGYPVSESTSTADAESPSTAKGDTSSLPSTIEHSSAALYTTTSAPSTTSPEPKITLDTTTLAPTTTSRPTTTTQTATSTCPPKFKLTCNKTGSLNNGADYLIQILRDLDLASCKEECEKHDNCKAIGVTTAEQCELYSAAASTLGFETSDSWYSVFDACCFEDSETGN</sequence>
<dbReference type="Proteomes" id="UP000605986">
    <property type="component" value="Unassembled WGS sequence"/>
</dbReference>
<dbReference type="InterPro" id="IPR003609">
    <property type="entry name" value="Pan_app"/>
</dbReference>
<evidence type="ECO:0000259" key="3">
    <source>
        <dbReference type="PROSITE" id="PS50948"/>
    </source>
</evidence>
<feature type="region of interest" description="Disordered" evidence="1">
    <location>
        <begin position="49"/>
        <end position="174"/>
    </location>
</feature>
<evidence type="ECO:0000313" key="4">
    <source>
        <dbReference type="EMBL" id="KAF4455233.1"/>
    </source>
</evidence>
<feature type="compositionally biased region" description="Polar residues" evidence="1">
    <location>
        <begin position="66"/>
        <end position="80"/>
    </location>
</feature>
<accession>A0A8H4KU05</accession>
<feature type="chain" id="PRO_5034970174" description="Apple domain-containing protein" evidence="2">
    <location>
        <begin position="22"/>
        <end position="264"/>
    </location>
</feature>
<dbReference type="AlphaFoldDB" id="A0A8H4KU05"/>
<protein>
    <recommendedName>
        <fullName evidence="3">Apple domain-containing protein</fullName>
    </recommendedName>
</protein>
<feature type="domain" description="Apple" evidence="3">
    <location>
        <begin position="176"/>
        <end position="256"/>
    </location>
</feature>
<feature type="compositionally biased region" description="Polar residues" evidence="1">
    <location>
        <begin position="102"/>
        <end position="129"/>
    </location>
</feature>
<evidence type="ECO:0000313" key="5">
    <source>
        <dbReference type="Proteomes" id="UP000605986"/>
    </source>
</evidence>
<feature type="compositionally biased region" description="Low complexity" evidence="1">
    <location>
        <begin position="130"/>
        <end position="174"/>
    </location>
</feature>
<keyword evidence="2" id="KW-0732">Signal</keyword>
<keyword evidence="5" id="KW-1185">Reference proteome</keyword>
<evidence type="ECO:0000256" key="2">
    <source>
        <dbReference type="SAM" id="SignalP"/>
    </source>
</evidence>
<dbReference type="EMBL" id="JAADJG010000100">
    <property type="protein sequence ID" value="KAF4455233.1"/>
    <property type="molecule type" value="Genomic_DNA"/>
</dbReference>
<comment type="caution">
    <text evidence="4">The sequence shown here is derived from an EMBL/GenBank/DDBJ whole genome shotgun (WGS) entry which is preliminary data.</text>
</comment>
<evidence type="ECO:0000256" key="1">
    <source>
        <dbReference type="SAM" id="MobiDB-lite"/>
    </source>
</evidence>
<proteinExistence type="predicted"/>
<dbReference type="PROSITE" id="PS50948">
    <property type="entry name" value="PAN"/>
    <property type="match status" value="1"/>
</dbReference>
<organism evidence="4 5">
    <name type="scientific">Fusarium austroafricanum</name>
    <dbReference type="NCBI Taxonomy" id="2364996"/>
    <lineage>
        <taxon>Eukaryota</taxon>
        <taxon>Fungi</taxon>
        <taxon>Dikarya</taxon>
        <taxon>Ascomycota</taxon>
        <taxon>Pezizomycotina</taxon>
        <taxon>Sordariomycetes</taxon>
        <taxon>Hypocreomycetidae</taxon>
        <taxon>Hypocreales</taxon>
        <taxon>Nectriaceae</taxon>
        <taxon>Fusarium</taxon>
        <taxon>Fusarium concolor species complex</taxon>
    </lineage>
</organism>